<dbReference type="InterPro" id="IPR050110">
    <property type="entry name" value="Glyoxalase_II_hydrolase"/>
</dbReference>
<reference evidence="11 12" key="1">
    <citation type="journal article" date="2008" name="Nature">
        <title>The Phaeodactylum genome reveals the evolutionary history of diatom genomes.</title>
        <authorList>
            <person name="Bowler C."/>
            <person name="Allen A.E."/>
            <person name="Badger J.H."/>
            <person name="Grimwood J."/>
            <person name="Jabbari K."/>
            <person name="Kuo A."/>
            <person name="Maheswari U."/>
            <person name="Martens C."/>
            <person name="Maumus F."/>
            <person name="Otillar R.P."/>
            <person name="Rayko E."/>
            <person name="Salamov A."/>
            <person name="Vandepoele K."/>
            <person name="Beszteri B."/>
            <person name="Gruber A."/>
            <person name="Heijde M."/>
            <person name="Katinka M."/>
            <person name="Mock T."/>
            <person name="Valentin K."/>
            <person name="Verret F."/>
            <person name="Berges J.A."/>
            <person name="Brownlee C."/>
            <person name="Cadoret J.P."/>
            <person name="Chiovitti A."/>
            <person name="Choi C.J."/>
            <person name="Coesel S."/>
            <person name="De Martino A."/>
            <person name="Detter J.C."/>
            <person name="Durkin C."/>
            <person name="Falciatore A."/>
            <person name="Fournet J."/>
            <person name="Haruta M."/>
            <person name="Huysman M.J."/>
            <person name="Jenkins B.D."/>
            <person name="Jiroutova K."/>
            <person name="Jorgensen R.E."/>
            <person name="Joubert Y."/>
            <person name="Kaplan A."/>
            <person name="Kroger N."/>
            <person name="Kroth P.G."/>
            <person name="La Roche J."/>
            <person name="Lindquist E."/>
            <person name="Lommer M."/>
            <person name="Martin-Jezequel V."/>
            <person name="Lopez P.J."/>
            <person name="Lucas S."/>
            <person name="Mangogna M."/>
            <person name="McGinnis K."/>
            <person name="Medlin L.K."/>
            <person name="Montsant A."/>
            <person name="Oudot-Le Secq M.P."/>
            <person name="Napoli C."/>
            <person name="Obornik M."/>
            <person name="Parker M.S."/>
            <person name="Petit J.L."/>
            <person name="Porcel B.M."/>
            <person name="Poulsen N."/>
            <person name="Robison M."/>
            <person name="Rychlewski L."/>
            <person name="Rynearson T.A."/>
            <person name="Schmutz J."/>
            <person name="Shapiro H."/>
            <person name="Siaut M."/>
            <person name="Stanley M."/>
            <person name="Sussman M.R."/>
            <person name="Taylor A.R."/>
            <person name="Vardi A."/>
            <person name="von Dassow P."/>
            <person name="Vyverman W."/>
            <person name="Willis A."/>
            <person name="Wyrwicz L.S."/>
            <person name="Rokhsar D.S."/>
            <person name="Weissenbach J."/>
            <person name="Armbrust E.V."/>
            <person name="Green B.R."/>
            <person name="Van de Peer Y."/>
            <person name="Grigoriev I.V."/>
        </authorList>
    </citation>
    <scope>NUCLEOTIDE SEQUENCE [LARGE SCALE GENOMIC DNA]</scope>
    <source>
        <strain evidence="11 12">CCAP 1055/1</strain>
    </source>
</reference>
<dbReference type="InterPro" id="IPR036866">
    <property type="entry name" value="RibonucZ/Hydroxyglut_hydro"/>
</dbReference>
<dbReference type="PaxDb" id="2850-Phatr16683"/>
<dbReference type="AlphaFoldDB" id="B7GDI1"/>
<dbReference type="RefSeq" id="XP_002185216.1">
    <property type="nucleotide sequence ID" value="XM_002185180.1"/>
</dbReference>
<dbReference type="Pfam" id="PF16123">
    <property type="entry name" value="HAGH_C"/>
    <property type="match status" value="1"/>
</dbReference>
<evidence type="ECO:0000256" key="4">
    <source>
        <dbReference type="ARBA" id="ARBA00006759"/>
    </source>
</evidence>
<dbReference type="InterPro" id="IPR017782">
    <property type="entry name" value="Hydroxyacylglutathione_Hdrlase"/>
</dbReference>
<dbReference type="InterPro" id="IPR001279">
    <property type="entry name" value="Metallo-B-lactamas"/>
</dbReference>
<feature type="domain" description="Metallo-beta-lactamase" evidence="10">
    <location>
        <begin position="19"/>
        <end position="174"/>
    </location>
</feature>
<evidence type="ECO:0000256" key="6">
    <source>
        <dbReference type="ARBA" id="ARBA00022723"/>
    </source>
</evidence>
<dbReference type="Pfam" id="PF00753">
    <property type="entry name" value="Lactamase_B"/>
    <property type="match status" value="1"/>
</dbReference>
<dbReference type="OrthoDB" id="515692at2759"/>
<name>B7GDI1_PHATC</name>
<dbReference type="NCBIfam" id="TIGR03413">
    <property type="entry name" value="GSH_gloB"/>
    <property type="match status" value="1"/>
</dbReference>
<comment type="cofactor">
    <cofactor evidence="2">
        <name>Zn(2+)</name>
        <dbReference type="ChEBI" id="CHEBI:29105"/>
    </cofactor>
</comment>
<dbReference type="PANTHER" id="PTHR43705:SF1">
    <property type="entry name" value="HYDROXYACYLGLUTATHIONE HYDROLASE GLOB"/>
    <property type="match status" value="1"/>
</dbReference>
<organism evidence="11 12">
    <name type="scientific">Phaeodactylum tricornutum (strain CCAP 1055/1)</name>
    <dbReference type="NCBI Taxonomy" id="556484"/>
    <lineage>
        <taxon>Eukaryota</taxon>
        <taxon>Sar</taxon>
        <taxon>Stramenopiles</taxon>
        <taxon>Ochrophyta</taxon>
        <taxon>Bacillariophyta</taxon>
        <taxon>Bacillariophyceae</taxon>
        <taxon>Bacillariophycidae</taxon>
        <taxon>Naviculales</taxon>
        <taxon>Phaeodactylaceae</taxon>
        <taxon>Phaeodactylum</taxon>
    </lineage>
</organism>
<dbReference type="InterPro" id="IPR032282">
    <property type="entry name" value="HAGH_C"/>
</dbReference>
<dbReference type="PANTHER" id="PTHR43705">
    <property type="entry name" value="HYDROXYACYLGLUTATHIONE HYDROLASE"/>
    <property type="match status" value="1"/>
</dbReference>
<dbReference type="STRING" id="556484.B7GDI1"/>
<sequence length="262" mass="28725">MPSLSDNVLTVAQFPCLSDNYGFLIHCESTGQTAAIDTPEASAYKNELKRRGWKLTHIFNTHHHLDHTGGNLELKSDGVLVYGPSSEKIPGMDVGLKGGDEIEFGGTKAHIIDVGGHTLGHLSYHFPKENIAFVGDSLFALGCGKMFEGSPSQFWESLKRLRELPDDTTIYCAHEYTSSNAKFALAIEPGNSALVSRAEEIKATRERGEPTVPSNLGVEKQTNPFLRCDMSAEIRQNIGVKISDSDADVFGRIRKAKDKFRG</sequence>
<dbReference type="eggNOG" id="KOG0813">
    <property type="taxonomic scope" value="Eukaryota"/>
</dbReference>
<dbReference type="SMART" id="SM00849">
    <property type="entry name" value="Lactamase_B"/>
    <property type="match status" value="1"/>
</dbReference>
<protein>
    <recommendedName>
        <fullName evidence="5">hydroxyacylglutathione hydrolase</fullName>
        <ecNumber evidence="5">3.1.2.6</ecNumber>
    </recommendedName>
    <alternativeName>
        <fullName evidence="9">Glyoxalase II</fullName>
    </alternativeName>
</protein>
<dbReference type="EC" id="3.1.2.6" evidence="5"/>
<dbReference type="HOGENOM" id="CLU_030571_4_1_1"/>
<keyword evidence="12" id="KW-1185">Reference proteome</keyword>
<dbReference type="OMA" id="CVWPGMR"/>
<gene>
    <name evidence="11" type="primary">GLO_2</name>
    <name evidence="11" type="ORF">PHATRDRAFT_16683</name>
</gene>
<evidence type="ECO:0000256" key="8">
    <source>
        <dbReference type="ARBA" id="ARBA00022833"/>
    </source>
</evidence>
<evidence type="ECO:0000256" key="1">
    <source>
        <dbReference type="ARBA" id="ARBA00001623"/>
    </source>
</evidence>
<keyword evidence="8" id="KW-0862">Zinc</keyword>
<dbReference type="GO" id="GO:0019243">
    <property type="term" value="P:methylglyoxal catabolic process to D-lactate via S-lactoyl-glutathione"/>
    <property type="evidence" value="ECO:0007669"/>
    <property type="project" value="InterPro"/>
</dbReference>
<dbReference type="GO" id="GO:0004416">
    <property type="term" value="F:hydroxyacylglutathione hydrolase activity"/>
    <property type="evidence" value="ECO:0007669"/>
    <property type="project" value="UniProtKB-EC"/>
</dbReference>
<dbReference type="GeneID" id="7199111"/>
<comment type="catalytic activity">
    <reaction evidence="1">
        <text>an S-(2-hydroxyacyl)glutathione + H2O = a 2-hydroxy carboxylate + glutathione + H(+)</text>
        <dbReference type="Rhea" id="RHEA:21864"/>
        <dbReference type="ChEBI" id="CHEBI:15377"/>
        <dbReference type="ChEBI" id="CHEBI:15378"/>
        <dbReference type="ChEBI" id="CHEBI:57925"/>
        <dbReference type="ChEBI" id="CHEBI:58896"/>
        <dbReference type="ChEBI" id="CHEBI:71261"/>
        <dbReference type="EC" id="3.1.2.6"/>
    </reaction>
</comment>
<comment type="similarity">
    <text evidence="4">Belongs to the metallo-beta-lactamase superfamily. Glyoxalase II family.</text>
</comment>
<accession>B7GDI1</accession>
<proteinExistence type="inferred from homology"/>
<dbReference type="GO" id="GO:0046872">
    <property type="term" value="F:metal ion binding"/>
    <property type="evidence" value="ECO:0007669"/>
    <property type="project" value="UniProtKB-KW"/>
</dbReference>
<dbReference type="InParanoid" id="B7GDI1"/>
<evidence type="ECO:0000256" key="2">
    <source>
        <dbReference type="ARBA" id="ARBA00001947"/>
    </source>
</evidence>
<dbReference type="PIRSF" id="PIRSF005457">
    <property type="entry name" value="Glx"/>
    <property type="match status" value="1"/>
</dbReference>
<evidence type="ECO:0000259" key="10">
    <source>
        <dbReference type="SMART" id="SM00849"/>
    </source>
</evidence>
<reference evidence="12" key="2">
    <citation type="submission" date="2008-08" db="EMBL/GenBank/DDBJ databases">
        <authorList>
            <consortium name="Diatom Consortium"/>
            <person name="Grigoriev I."/>
            <person name="Grimwood J."/>
            <person name="Kuo A."/>
            <person name="Otillar R.P."/>
            <person name="Salamov A."/>
            <person name="Detter J.C."/>
            <person name="Lindquist E."/>
            <person name="Shapiro H."/>
            <person name="Lucas S."/>
            <person name="Glavina del Rio T."/>
            <person name="Pitluck S."/>
            <person name="Rokhsar D."/>
            <person name="Bowler C."/>
        </authorList>
    </citation>
    <scope>GENOME REANNOTATION</scope>
    <source>
        <strain evidence="12">CCAP 1055/1</strain>
    </source>
</reference>
<keyword evidence="7 11" id="KW-0378">Hydrolase</keyword>
<dbReference type="FunCoup" id="B7GDI1">
    <property type="interactions" value="112"/>
</dbReference>
<dbReference type="Proteomes" id="UP000000759">
    <property type="component" value="Chromosome 28"/>
</dbReference>
<dbReference type="Gene3D" id="3.60.15.10">
    <property type="entry name" value="Ribonuclease Z/Hydroxyacylglutathione hydrolase-like"/>
    <property type="match status" value="1"/>
</dbReference>
<evidence type="ECO:0000313" key="11">
    <source>
        <dbReference type="EMBL" id="EEC43348.1"/>
    </source>
</evidence>
<comment type="pathway">
    <text evidence="3">Secondary metabolite metabolism; methylglyoxal degradation; (R)-lactate from methylglyoxal: step 2/2.</text>
</comment>
<dbReference type="HAMAP" id="MF_01374">
    <property type="entry name" value="Glyoxalase_2"/>
    <property type="match status" value="1"/>
</dbReference>
<keyword evidence="6" id="KW-0479">Metal-binding</keyword>
<dbReference type="EMBL" id="CM000630">
    <property type="protein sequence ID" value="EEC43348.1"/>
    <property type="molecule type" value="Genomic_DNA"/>
</dbReference>
<dbReference type="CDD" id="cd07723">
    <property type="entry name" value="hydroxyacylglutathione_hydrolase_MBL-fold"/>
    <property type="match status" value="1"/>
</dbReference>
<dbReference type="SUPFAM" id="SSF56281">
    <property type="entry name" value="Metallo-hydrolase/oxidoreductase"/>
    <property type="match status" value="1"/>
</dbReference>
<evidence type="ECO:0000256" key="7">
    <source>
        <dbReference type="ARBA" id="ARBA00022801"/>
    </source>
</evidence>
<evidence type="ECO:0000256" key="5">
    <source>
        <dbReference type="ARBA" id="ARBA00011917"/>
    </source>
</evidence>
<evidence type="ECO:0000313" key="12">
    <source>
        <dbReference type="Proteomes" id="UP000000759"/>
    </source>
</evidence>
<evidence type="ECO:0000256" key="9">
    <source>
        <dbReference type="ARBA" id="ARBA00031044"/>
    </source>
</evidence>
<dbReference type="KEGG" id="pti:PHATRDRAFT_16683"/>
<evidence type="ECO:0000256" key="3">
    <source>
        <dbReference type="ARBA" id="ARBA00004963"/>
    </source>
</evidence>
<dbReference type="InterPro" id="IPR035680">
    <property type="entry name" value="Clx_II_MBL"/>
</dbReference>